<feature type="signal peptide" evidence="2">
    <location>
        <begin position="1"/>
        <end position="21"/>
    </location>
</feature>
<feature type="transmembrane region" description="Helical" evidence="1">
    <location>
        <begin position="96"/>
        <end position="118"/>
    </location>
</feature>
<dbReference type="RefSeq" id="XP_001803447.1">
    <property type="nucleotide sequence ID" value="XM_001803395.1"/>
</dbReference>
<dbReference type="HOGENOM" id="CLU_1215160_0_0_1"/>
<protein>
    <submittedName>
        <fullName evidence="3">Uncharacterized protein</fullName>
    </submittedName>
</protein>
<accession>Q0U4S8</accession>
<dbReference type="KEGG" id="pno:SNOG_13236"/>
<dbReference type="AlphaFoldDB" id="Q0U4S8"/>
<dbReference type="EMBL" id="CH445349">
    <property type="protein sequence ID" value="EAT79563.2"/>
    <property type="molecule type" value="Genomic_DNA"/>
</dbReference>
<keyword evidence="1" id="KW-0472">Membrane</keyword>
<feature type="transmembrane region" description="Helical" evidence="1">
    <location>
        <begin position="130"/>
        <end position="150"/>
    </location>
</feature>
<dbReference type="GeneID" id="5980362"/>
<proteinExistence type="predicted"/>
<dbReference type="eggNOG" id="ENOG502SQW1">
    <property type="taxonomic scope" value="Eukaryota"/>
</dbReference>
<evidence type="ECO:0000256" key="2">
    <source>
        <dbReference type="SAM" id="SignalP"/>
    </source>
</evidence>
<keyword evidence="2" id="KW-0732">Signal</keyword>
<feature type="chain" id="PRO_5004177384" evidence="2">
    <location>
        <begin position="22"/>
        <end position="228"/>
    </location>
</feature>
<dbReference type="VEuPathDB" id="FungiDB:JI435_132360"/>
<feature type="transmembrane region" description="Helical" evidence="1">
    <location>
        <begin position="170"/>
        <end position="190"/>
    </location>
</feature>
<sequence length="228" mass="26120">MHRCRLSWHFLLICIWKLVTSVSLACMTLHRCLIVREEQRRKGSKDIEFSTRHQYHPAMNHEPYDNGIHAQLKSRSGFFSQHSGPSKGAKNIPAPLWWLVLYLSGTIVGMVGLCSLLYTTFRTDLTIRHLTYGFGAAMGLIPLLVAIYWYMHHLDLPQGGSKVYWSAVRYTFFGSILAFTAVFGFFSSLYSDLVLGRIADNLFGLPSQDFAPLYWAWFVAKRLPMLSF</sequence>
<evidence type="ECO:0000313" key="3">
    <source>
        <dbReference type="EMBL" id="EAT79563.2"/>
    </source>
</evidence>
<name>Q0U4S8_PHANO</name>
<keyword evidence="1" id="KW-1133">Transmembrane helix</keyword>
<reference evidence="4" key="1">
    <citation type="journal article" date="2007" name="Plant Cell">
        <title>Dothideomycete-plant interactions illuminated by genome sequencing and EST analysis of the wheat pathogen Stagonospora nodorum.</title>
        <authorList>
            <person name="Hane J.K."/>
            <person name="Lowe R.G."/>
            <person name="Solomon P.S."/>
            <person name="Tan K.C."/>
            <person name="Schoch C.L."/>
            <person name="Spatafora J.W."/>
            <person name="Crous P.W."/>
            <person name="Kodira C."/>
            <person name="Birren B.W."/>
            <person name="Galagan J.E."/>
            <person name="Torriani S.F."/>
            <person name="McDonald B.A."/>
            <person name="Oliver R.P."/>
        </authorList>
    </citation>
    <scope>NUCLEOTIDE SEQUENCE [LARGE SCALE GENOMIC DNA]</scope>
    <source>
        <strain evidence="4">SN15 / ATCC MYA-4574 / FGSC 10173</strain>
    </source>
</reference>
<dbReference type="Proteomes" id="UP000001055">
    <property type="component" value="Unassembled WGS sequence"/>
</dbReference>
<keyword evidence="1" id="KW-0812">Transmembrane</keyword>
<dbReference type="InParanoid" id="Q0U4S8"/>
<organism evidence="3 4">
    <name type="scientific">Phaeosphaeria nodorum (strain SN15 / ATCC MYA-4574 / FGSC 10173)</name>
    <name type="common">Glume blotch fungus</name>
    <name type="synonym">Parastagonospora nodorum</name>
    <dbReference type="NCBI Taxonomy" id="321614"/>
    <lineage>
        <taxon>Eukaryota</taxon>
        <taxon>Fungi</taxon>
        <taxon>Dikarya</taxon>
        <taxon>Ascomycota</taxon>
        <taxon>Pezizomycotina</taxon>
        <taxon>Dothideomycetes</taxon>
        <taxon>Pleosporomycetidae</taxon>
        <taxon>Pleosporales</taxon>
        <taxon>Pleosporineae</taxon>
        <taxon>Phaeosphaeriaceae</taxon>
        <taxon>Parastagonospora</taxon>
    </lineage>
</organism>
<gene>
    <name evidence="3" type="ORF">SNOG_13236</name>
</gene>
<evidence type="ECO:0000256" key="1">
    <source>
        <dbReference type="SAM" id="Phobius"/>
    </source>
</evidence>
<evidence type="ECO:0000313" key="4">
    <source>
        <dbReference type="Proteomes" id="UP000001055"/>
    </source>
</evidence>